<evidence type="ECO:0000313" key="9">
    <source>
        <dbReference type="EMBL" id="NWS81956.1"/>
    </source>
</evidence>
<keyword evidence="5 6" id="KW-1015">Disulfide bond</keyword>
<evidence type="ECO:0000256" key="6">
    <source>
        <dbReference type="PIRSR" id="PIRSR613273-3"/>
    </source>
</evidence>
<dbReference type="Pfam" id="PF00090">
    <property type="entry name" value="TSP_1"/>
    <property type="match status" value="1"/>
</dbReference>
<dbReference type="FunFam" id="2.60.120.830:FF:000001">
    <property type="entry name" value="A disintegrin and metalloproteinase with thrombospondin motifs 1"/>
    <property type="match status" value="1"/>
</dbReference>
<proteinExistence type="predicted"/>
<feature type="region of interest" description="Disordered" evidence="7">
    <location>
        <begin position="320"/>
        <end position="354"/>
    </location>
</feature>
<accession>A0A7K5IK13</accession>
<evidence type="ECO:0000256" key="2">
    <source>
        <dbReference type="ARBA" id="ARBA00022525"/>
    </source>
</evidence>
<dbReference type="PRINTS" id="PR01857">
    <property type="entry name" value="ADAMTSFAMILY"/>
</dbReference>
<dbReference type="InterPro" id="IPR010909">
    <property type="entry name" value="PLAC"/>
</dbReference>
<dbReference type="InterPro" id="IPR010294">
    <property type="entry name" value="ADAMTS_spacer1"/>
</dbReference>
<dbReference type="Proteomes" id="UP000523146">
    <property type="component" value="Unassembled WGS sequence"/>
</dbReference>
<reference evidence="9 10" key="1">
    <citation type="submission" date="2019-09" db="EMBL/GenBank/DDBJ databases">
        <title>Bird 10,000 Genomes (B10K) Project - Family phase.</title>
        <authorList>
            <person name="Zhang G."/>
        </authorList>
    </citation>
    <scope>NUCLEOTIDE SEQUENCE [LARGE SCALE GENOMIC DNA]</scope>
    <source>
        <strain evidence="9">B10K-DU-002-15</strain>
        <tissue evidence="9">Muscle</tissue>
    </source>
</reference>
<dbReference type="Pfam" id="PF08686">
    <property type="entry name" value="PLAC"/>
    <property type="match status" value="1"/>
</dbReference>
<dbReference type="InterPro" id="IPR013273">
    <property type="entry name" value="ADAMTS/ADAMTS-like"/>
</dbReference>
<dbReference type="InterPro" id="IPR000884">
    <property type="entry name" value="TSP1_rpt"/>
</dbReference>
<dbReference type="InterPro" id="IPR050439">
    <property type="entry name" value="ADAMTS_ADAMTS-like"/>
</dbReference>
<dbReference type="PROSITE" id="PS50900">
    <property type="entry name" value="PLAC"/>
    <property type="match status" value="1"/>
</dbReference>
<feature type="disulfide bond" evidence="6">
    <location>
        <begin position="15"/>
        <end position="57"/>
    </location>
</feature>
<name>A0A7K5IK13_TOXRE</name>
<dbReference type="GO" id="GO:0006508">
    <property type="term" value="P:proteolysis"/>
    <property type="evidence" value="ECO:0007669"/>
    <property type="project" value="TreeGrafter"/>
</dbReference>
<evidence type="ECO:0000259" key="8">
    <source>
        <dbReference type="PROSITE" id="PS50900"/>
    </source>
</evidence>
<dbReference type="AlphaFoldDB" id="A0A7K5IK13"/>
<dbReference type="SMART" id="SM00209">
    <property type="entry name" value="TSP1"/>
    <property type="match status" value="7"/>
</dbReference>
<sequence length="906" mass="102149">WWGEWSSWSTCSRSCGGGVMSRERHCLQQRLQMPQGMNSTMCVGQAKHYQLCQQQLCPANTASFKQQQCSSFNAKAFGKRYYHWMPLYPDDYTSISNKPCDLQCTTQSGERQLMARAQDGTSCKDRTYQGVCINGKCEPVGCDGRLYSPRTMDRCRVCGGDGSTCHRVSGTFRRALSQIGYVFITNIPAGATDILIIERRKTENILELCRMSYLSVFSLFEALADESGRFFFNGNSAIDNPQNFRVAGTIFKYRRPLSLNSDGLEYIIAHGPTNQSLNAMYYNFNGKMPHITYDYTVPRTPPLQTAAPALVRPLYHHLPETSQSHPIPASSRAAQDSNATWLSLSPDDTGEQLPLREGQEDLDFGPPHFLQTNSSSQTRDWGWEQSEEKEKYDFQIRQVYHVNTAGEEEEAAAVGEETELGWLLCSSFPRDMSNLRSIWESHTTIQGQRTHATLCTLRFNQISISTAVPYSRRRPELSENSRVTSSRLRLFRRLSHTTSFFHSNKFDVSPVGHDDISLADMYRWKVSAYAPCSSTCTSGISTSYAMCVRYDGVEVDESYCDALTRPEPTHEFCTGRDCQPRWETSRWSECSRTCGEGFQYRTVRCWKMLAPGFDSSVYDDLCEAAGLARPMERKACKNKACGPQWELSEWSECSARCGTPGTMKREVRCSVEAPLCDESHKPSSEKPCRGPPCDRHWTASDWGPCSGSCGEGRMSRFIACRNLEGKVISSSQCDLATKPLAVHPCGDKNCPAHWVEQEWEQCDASCGRGMKTRLVLCVGLENGLYREYPEKRCQSSLKPEEQAACFRRPCSTWFTTSWSQCSKTCGAGVRLREVKCYQGEALAQGCDPSAKPEARQMCQLQPCPTEAPEDVCEDKATANCVLVLKVKLCSHWYYRKACCWSCRLKS</sequence>
<keyword evidence="3" id="KW-0732">Signal</keyword>
<dbReference type="Pfam" id="PF19030">
    <property type="entry name" value="TSP1_ADAMTS"/>
    <property type="match status" value="6"/>
</dbReference>
<protein>
    <submittedName>
        <fullName evidence="9">ATL2 protein</fullName>
    </submittedName>
</protein>
<feature type="non-terminal residue" evidence="9">
    <location>
        <position position="1"/>
    </location>
</feature>
<dbReference type="GO" id="GO:0005576">
    <property type="term" value="C:extracellular region"/>
    <property type="evidence" value="ECO:0007669"/>
    <property type="project" value="UniProtKB-SubCell"/>
</dbReference>
<organism evidence="9 10">
    <name type="scientific">Toxostoma redivivum</name>
    <name type="common">California thrasher</name>
    <dbReference type="NCBI Taxonomy" id="99882"/>
    <lineage>
        <taxon>Eukaryota</taxon>
        <taxon>Metazoa</taxon>
        <taxon>Chordata</taxon>
        <taxon>Craniata</taxon>
        <taxon>Vertebrata</taxon>
        <taxon>Euteleostomi</taxon>
        <taxon>Archelosauria</taxon>
        <taxon>Archosauria</taxon>
        <taxon>Dinosauria</taxon>
        <taxon>Saurischia</taxon>
        <taxon>Theropoda</taxon>
        <taxon>Coelurosauria</taxon>
        <taxon>Aves</taxon>
        <taxon>Neognathae</taxon>
        <taxon>Neoaves</taxon>
        <taxon>Telluraves</taxon>
        <taxon>Australaves</taxon>
        <taxon>Passeriformes</taxon>
        <taxon>Mimidae</taxon>
        <taxon>Toxostoma</taxon>
    </lineage>
</organism>
<evidence type="ECO:0000256" key="1">
    <source>
        <dbReference type="ARBA" id="ARBA00004613"/>
    </source>
</evidence>
<dbReference type="Pfam" id="PF19236">
    <property type="entry name" value="ADAMTS_CR_3"/>
    <property type="match status" value="1"/>
</dbReference>
<dbReference type="FunFam" id="2.20.100.10:FF:000005">
    <property type="entry name" value="ADAM metallopeptidase with thrombospondin type 1 motif 9"/>
    <property type="match status" value="2"/>
</dbReference>
<dbReference type="InterPro" id="IPR036383">
    <property type="entry name" value="TSP1_rpt_sf"/>
</dbReference>
<dbReference type="Pfam" id="PF05986">
    <property type="entry name" value="ADAMTS_spacer1"/>
    <property type="match status" value="1"/>
</dbReference>
<evidence type="ECO:0000313" key="10">
    <source>
        <dbReference type="Proteomes" id="UP000523146"/>
    </source>
</evidence>
<dbReference type="PROSITE" id="PS50092">
    <property type="entry name" value="TSP1"/>
    <property type="match status" value="6"/>
</dbReference>
<dbReference type="PANTHER" id="PTHR13723">
    <property type="entry name" value="ADAMTS A DISINTEGRIN AND METALLOPROTEASE WITH THROMBOSPONDIN MOTIFS PROTEASE"/>
    <property type="match status" value="1"/>
</dbReference>
<dbReference type="GO" id="GO:0004222">
    <property type="term" value="F:metalloendopeptidase activity"/>
    <property type="evidence" value="ECO:0007669"/>
    <property type="project" value="TreeGrafter"/>
</dbReference>
<feature type="disulfide bond" evidence="6">
    <location>
        <begin position="11"/>
        <end position="52"/>
    </location>
</feature>
<dbReference type="EMBL" id="VXBI01002866">
    <property type="protein sequence ID" value="NWS81956.1"/>
    <property type="molecule type" value="Genomic_DNA"/>
</dbReference>
<dbReference type="GO" id="GO:0031012">
    <property type="term" value="C:extracellular matrix"/>
    <property type="evidence" value="ECO:0007669"/>
    <property type="project" value="TreeGrafter"/>
</dbReference>
<evidence type="ECO:0000256" key="4">
    <source>
        <dbReference type="ARBA" id="ARBA00022737"/>
    </source>
</evidence>
<dbReference type="GO" id="GO:0030198">
    <property type="term" value="P:extracellular matrix organization"/>
    <property type="evidence" value="ECO:0007669"/>
    <property type="project" value="InterPro"/>
</dbReference>
<comment type="subcellular location">
    <subcellularLocation>
        <location evidence="1">Secreted</location>
    </subcellularLocation>
</comment>
<keyword evidence="4" id="KW-0677">Repeat</keyword>
<dbReference type="PANTHER" id="PTHR13723:SF159">
    <property type="entry name" value="PLAC DOMAIN-CONTAINING PROTEIN"/>
    <property type="match status" value="1"/>
</dbReference>
<keyword evidence="2" id="KW-0964">Secreted</keyword>
<dbReference type="SUPFAM" id="SSF82895">
    <property type="entry name" value="TSP-1 type 1 repeat"/>
    <property type="match status" value="7"/>
</dbReference>
<feature type="compositionally biased region" description="Polar residues" evidence="7">
    <location>
        <begin position="332"/>
        <end position="343"/>
    </location>
</feature>
<dbReference type="InterPro" id="IPR045371">
    <property type="entry name" value="ADAMTS_CR_3"/>
</dbReference>
<evidence type="ECO:0000256" key="5">
    <source>
        <dbReference type="ARBA" id="ARBA00023157"/>
    </source>
</evidence>
<comment type="caution">
    <text evidence="9">The sequence shown here is derived from an EMBL/GenBank/DDBJ whole genome shotgun (WGS) entry which is preliminary data.</text>
</comment>
<keyword evidence="10" id="KW-1185">Reference proteome</keyword>
<evidence type="ECO:0000256" key="7">
    <source>
        <dbReference type="SAM" id="MobiDB-lite"/>
    </source>
</evidence>
<feature type="disulfide bond" evidence="6">
    <location>
        <begin position="26"/>
        <end position="42"/>
    </location>
</feature>
<dbReference type="Gene3D" id="2.20.100.10">
    <property type="entry name" value="Thrombospondin type-1 (TSP1) repeat"/>
    <property type="match status" value="7"/>
</dbReference>
<feature type="domain" description="PLAC" evidence="8">
    <location>
        <begin position="868"/>
        <end position="906"/>
    </location>
</feature>
<evidence type="ECO:0000256" key="3">
    <source>
        <dbReference type="ARBA" id="ARBA00022729"/>
    </source>
</evidence>
<gene>
    <name evidence="9" type="primary">Adamtsl2_0</name>
    <name evidence="9" type="ORF">TOXRED_R12256</name>
</gene>
<dbReference type="Gene3D" id="2.60.120.830">
    <property type="match status" value="1"/>
</dbReference>
<feature type="non-terminal residue" evidence="9">
    <location>
        <position position="906"/>
    </location>
</feature>